<feature type="chain" id="PRO_5002306224" evidence="2">
    <location>
        <begin position="17"/>
        <end position="132"/>
    </location>
</feature>
<sequence>MARIVGLIASSPVALATILTVFSTSSASACFRHTFDKCASQEAQIYRLSLDRKTGKTEIEEVVDAPLPRMAPERFQQVVDNVKTKDAEENSKGRKTAPITEGWDAKVTPTKPRKKPVATVFAQSEAVKHTVR</sequence>
<feature type="compositionally biased region" description="Basic and acidic residues" evidence="1">
    <location>
        <begin position="82"/>
        <end position="92"/>
    </location>
</feature>
<feature type="region of interest" description="Disordered" evidence="1">
    <location>
        <begin position="81"/>
        <end position="118"/>
    </location>
</feature>
<dbReference type="KEGG" id="fil:BN1229_v1_3070"/>
<protein>
    <submittedName>
        <fullName evidence="3">Uncharacterized protein</fullName>
    </submittedName>
</protein>
<dbReference type="Proteomes" id="UP000033187">
    <property type="component" value="Chromosome 1"/>
</dbReference>
<keyword evidence="2" id="KW-0732">Signal</keyword>
<dbReference type="PROSITE" id="PS51257">
    <property type="entry name" value="PROKAR_LIPOPROTEIN"/>
    <property type="match status" value="1"/>
</dbReference>
<feature type="signal peptide" evidence="2">
    <location>
        <begin position="1"/>
        <end position="16"/>
    </location>
</feature>
<dbReference type="EMBL" id="LN829119">
    <property type="protein sequence ID" value="CPR20977.1"/>
    <property type="molecule type" value="Genomic_DNA"/>
</dbReference>
<accession>A0A0D6JHG0</accession>
<evidence type="ECO:0000313" key="4">
    <source>
        <dbReference type="Proteomes" id="UP000033187"/>
    </source>
</evidence>
<gene>
    <name evidence="3" type="ORF">YBN1229_v1_2847</name>
</gene>
<name>A0A0D6JHG0_9HYPH</name>
<dbReference type="RefSeq" id="WP_046478885.1">
    <property type="nucleotide sequence ID" value="NZ_LN829118.1"/>
</dbReference>
<evidence type="ECO:0000256" key="2">
    <source>
        <dbReference type="SAM" id="SignalP"/>
    </source>
</evidence>
<proteinExistence type="predicted"/>
<dbReference type="AlphaFoldDB" id="A0A0D6JHG0"/>
<reference evidence="4" key="1">
    <citation type="submission" date="2015-02" db="EMBL/GenBank/DDBJ databases">
        <authorList>
            <person name="Chooi Y.-H."/>
        </authorList>
    </citation>
    <scope>NUCLEOTIDE SEQUENCE [LARGE SCALE GENOMIC DNA]</scope>
    <source>
        <strain evidence="4">strain Y</strain>
    </source>
</reference>
<organism evidence="3 4">
    <name type="scientific">Candidatus Filomicrobium marinum</name>
    <dbReference type="NCBI Taxonomy" id="1608628"/>
    <lineage>
        <taxon>Bacteria</taxon>
        <taxon>Pseudomonadati</taxon>
        <taxon>Pseudomonadota</taxon>
        <taxon>Alphaproteobacteria</taxon>
        <taxon>Hyphomicrobiales</taxon>
        <taxon>Hyphomicrobiaceae</taxon>
        <taxon>Filomicrobium</taxon>
    </lineage>
</organism>
<evidence type="ECO:0000313" key="3">
    <source>
        <dbReference type="EMBL" id="CPR20977.1"/>
    </source>
</evidence>
<keyword evidence="4" id="KW-1185">Reference proteome</keyword>
<evidence type="ECO:0000256" key="1">
    <source>
        <dbReference type="SAM" id="MobiDB-lite"/>
    </source>
</evidence>
<dbReference type="KEGG" id="fiy:BN1229_v1_2847"/>